<dbReference type="GO" id="GO:0001727">
    <property type="term" value="F:lipid kinase activity"/>
    <property type="evidence" value="ECO:0007669"/>
    <property type="project" value="TreeGrafter"/>
</dbReference>
<accession>A0A0G4PFN2</accession>
<dbReference type="Gene3D" id="2.60.200.40">
    <property type="match status" value="1"/>
</dbReference>
<sequence>MISCKYSVEVSACPEIADMSGPLAVDIVDSTLKYKSHAGAEYAVDFNDILCVLSNPPTYSVLFFQKTELDGPKSEDFSLKKIDIESLPAELSPFVTKVPNHLRNEDEPPIVQVVVSTGSGTGKAKTVFEDVVRPLLTYVGLENYELYETQSAQTIIELARSKFLDRAHNSVPQTIILLSGDGGLIDILEVFYKSKKTIGVSPNIVLVPCGTGNAMASSIGLRSGPVPGLSTLLRGSPSSIPVFAAKFSPGSRLVIDEGRQRVDIDTDVHHTLYGAVVASWGLHAALVADSDTFEYRKFGLDRFKMAANELLNPSDGTPPHEFKGKITLTTSNGPNEARPQEAVEELEHMYALATLVPRLEKDFLISPDSVPLDGQMRFIRFGPMSAEDAMQLMTLAYQGGRHVMEDTVTYADTEQVRIDFQEDEERWRRVCIDGKIVAVEKDGWVEIRKEPTRLLNLIN</sequence>
<dbReference type="GO" id="GO:0046512">
    <property type="term" value="P:sphingosine biosynthetic process"/>
    <property type="evidence" value="ECO:0007669"/>
    <property type="project" value="TreeGrafter"/>
</dbReference>
<dbReference type="InterPro" id="IPR050187">
    <property type="entry name" value="Lipid_Phosphate_FormReg"/>
</dbReference>
<dbReference type="InterPro" id="IPR016064">
    <property type="entry name" value="NAD/diacylglycerol_kinase_sf"/>
</dbReference>
<evidence type="ECO:0000313" key="3">
    <source>
        <dbReference type="Proteomes" id="UP000053732"/>
    </source>
</evidence>
<keyword evidence="2" id="KW-0418">Kinase</keyword>
<dbReference type="Gene3D" id="3.40.50.10330">
    <property type="entry name" value="Probable inorganic polyphosphate/atp-NAD kinase, domain 1"/>
    <property type="match status" value="1"/>
</dbReference>
<keyword evidence="3" id="KW-1185">Reference proteome</keyword>
<dbReference type="Pfam" id="PF00781">
    <property type="entry name" value="DAGK_cat"/>
    <property type="match status" value="1"/>
</dbReference>
<dbReference type="GO" id="GO:0005737">
    <property type="term" value="C:cytoplasm"/>
    <property type="evidence" value="ECO:0007669"/>
    <property type="project" value="TreeGrafter"/>
</dbReference>
<proteinExistence type="predicted"/>
<organism evidence="2 3">
    <name type="scientific">Penicillium camemberti (strain FM 013)</name>
    <dbReference type="NCBI Taxonomy" id="1429867"/>
    <lineage>
        <taxon>Eukaryota</taxon>
        <taxon>Fungi</taxon>
        <taxon>Dikarya</taxon>
        <taxon>Ascomycota</taxon>
        <taxon>Pezizomycotina</taxon>
        <taxon>Eurotiomycetes</taxon>
        <taxon>Eurotiomycetidae</taxon>
        <taxon>Eurotiales</taxon>
        <taxon>Aspergillaceae</taxon>
        <taxon>Penicillium</taxon>
    </lineage>
</organism>
<dbReference type="AlphaFoldDB" id="A0A0G4PFN2"/>
<dbReference type="InterPro" id="IPR017438">
    <property type="entry name" value="ATP-NAD_kinase_N"/>
</dbReference>
<dbReference type="InterPro" id="IPR001206">
    <property type="entry name" value="Diacylglycerol_kinase_cat_dom"/>
</dbReference>
<dbReference type="PANTHER" id="PTHR12358:SF108">
    <property type="entry name" value="DAGKC DOMAIN-CONTAINING PROTEIN"/>
    <property type="match status" value="1"/>
</dbReference>
<name>A0A0G4PFN2_PENC3</name>
<dbReference type="PROSITE" id="PS50146">
    <property type="entry name" value="DAGK"/>
    <property type="match status" value="1"/>
</dbReference>
<reference evidence="2 3" key="1">
    <citation type="journal article" date="2014" name="Nat. Commun.">
        <title>Multiple recent horizontal transfers of a large genomic region in cheese making fungi.</title>
        <authorList>
            <person name="Cheeseman K."/>
            <person name="Ropars J."/>
            <person name="Renault P."/>
            <person name="Dupont J."/>
            <person name="Gouzy J."/>
            <person name="Branca A."/>
            <person name="Abraham A.L."/>
            <person name="Ceppi M."/>
            <person name="Conseiller E."/>
            <person name="Debuchy R."/>
            <person name="Malagnac F."/>
            <person name="Goarin A."/>
            <person name="Silar P."/>
            <person name="Lacoste S."/>
            <person name="Sallet E."/>
            <person name="Bensimon A."/>
            <person name="Giraud T."/>
            <person name="Brygoo Y."/>
        </authorList>
    </citation>
    <scope>NUCLEOTIDE SEQUENCE [LARGE SCALE GENOMIC DNA]</scope>
    <source>
        <strain evidence="3">FM 013</strain>
    </source>
</reference>
<keyword evidence="2" id="KW-0808">Transferase</keyword>
<dbReference type="EMBL" id="HG793146">
    <property type="protein sequence ID" value="CRL25085.1"/>
    <property type="molecule type" value="Genomic_DNA"/>
</dbReference>
<evidence type="ECO:0000259" key="1">
    <source>
        <dbReference type="PROSITE" id="PS50146"/>
    </source>
</evidence>
<feature type="domain" description="DAGKc" evidence="1">
    <location>
        <begin position="105"/>
        <end position="250"/>
    </location>
</feature>
<protein>
    <submittedName>
        <fullName evidence="2">Diacylglycerol kinase, catalytic domain</fullName>
    </submittedName>
</protein>
<evidence type="ECO:0000313" key="2">
    <source>
        <dbReference type="EMBL" id="CRL25085.1"/>
    </source>
</evidence>
<dbReference type="GO" id="GO:0016020">
    <property type="term" value="C:membrane"/>
    <property type="evidence" value="ECO:0007669"/>
    <property type="project" value="TreeGrafter"/>
</dbReference>
<dbReference type="SUPFAM" id="SSF111331">
    <property type="entry name" value="NAD kinase/diacylglycerol kinase-like"/>
    <property type="match status" value="1"/>
</dbReference>
<dbReference type="PANTHER" id="PTHR12358">
    <property type="entry name" value="SPHINGOSINE KINASE"/>
    <property type="match status" value="1"/>
</dbReference>
<gene>
    <name evidence="2" type="ORF">PCAMFM013_S013g000328</name>
</gene>
<dbReference type="Proteomes" id="UP000053732">
    <property type="component" value="Unassembled WGS sequence"/>
</dbReference>
<dbReference type="STRING" id="1429867.A0A0G4PFN2"/>